<feature type="chain" id="PRO_5030920554" description="LVIVD repeat-containing protein" evidence="2">
    <location>
        <begin position="24"/>
        <end position="467"/>
    </location>
</feature>
<sequence>MRRGLLCLLLVLTACSAEPPRGAATYGDAPRASASSGTRIDASALREYDESATSGGHLKPVTSLARQAPLDVEEAIGSDLAFTGTHAIAGNYLGFTVYDIARPEQPRVVSQVLCPGPQNDVTVSGNLLFLSVDLPVPDESCQNSGQYTPGGWEGVRIFDIADKAAPRYVGAVATPCGSHTATLIPSPTPEKVYLFATSSPSMTGSSECEAAHGMIVVVEVPVADPASARIAASPTILEGGASRIANDNLKVGGCHDVTVHAPTRLAAASCIGDGVLLDVSDPLKPRVLDRVQDPQHFGYWHSAVFSADGDTIVFSDEFGGGQSVVCDPKTGGVWGANGVYSVSADRRLSFRGYFKIPRPVLAPLTCSAHNGSLVPVTGRDVMVQGWYEGGVSLIDFTDPARPREIGFHQRGGAPYRDPEMSGGSWSAYFYNGYVYSSDMFKGLDVLRVEGLPLDGATLAEFNPQTQP</sequence>
<accession>A0A7W0HTB4</accession>
<dbReference type="AlphaFoldDB" id="A0A7W0HTB4"/>
<dbReference type="PROSITE" id="PS51257">
    <property type="entry name" value="PROKAR_LIPOPROTEIN"/>
    <property type="match status" value="1"/>
</dbReference>
<evidence type="ECO:0000256" key="2">
    <source>
        <dbReference type="SAM" id="SignalP"/>
    </source>
</evidence>
<evidence type="ECO:0000313" key="4">
    <source>
        <dbReference type="Proteomes" id="UP000530928"/>
    </source>
</evidence>
<evidence type="ECO:0008006" key="5">
    <source>
        <dbReference type="Google" id="ProtNLM"/>
    </source>
</evidence>
<dbReference type="EMBL" id="JACDUR010000006">
    <property type="protein sequence ID" value="MBA2894939.1"/>
    <property type="molecule type" value="Genomic_DNA"/>
</dbReference>
<feature type="region of interest" description="Disordered" evidence="1">
    <location>
        <begin position="21"/>
        <end position="40"/>
    </location>
</feature>
<dbReference type="SUPFAM" id="SSF75011">
    <property type="entry name" value="3-carboxy-cis,cis-mucoante lactonizing enzyme"/>
    <property type="match status" value="1"/>
</dbReference>
<protein>
    <recommendedName>
        <fullName evidence="5">LVIVD repeat-containing protein</fullName>
    </recommendedName>
</protein>
<feature type="signal peptide" evidence="2">
    <location>
        <begin position="1"/>
        <end position="23"/>
    </location>
</feature>
<evidence type="ECO:0000313" key="3">
    <source>
        <dbReference type="EMBL" id="MBA2894939.1"/>
    </source>
</evidence>
<reference evidence="3 4" key="1">
    <citation type="submission" date="2020-07" db="EMBL/GenBank/DDBJ databases">
        <title>Genomic Encyclopedia of Type Strains, Phase IV (KMG-IV): sequencing the most valuable type-strain genomes for metagenomic binning, comparative biology and taxonomic classification.</title>
        <authorList>
            <person name="Goeker M."/>
        </authorList>
    </citation>
    <scope>NUCLEOTIDE SEQUENCE [LARGE SCALE GENOMIC DNA]</scope>
    <source>
        <strain evidence="3 4">DSM 45533</strain>
    </source>
</reference>
<evidence type="ECO:0000256" key="1">
    <source>
        <dbReference type="SAM" id="MobiDB-lite"/>
    </source>
</evidence>
<gene>
    <name evidence="3" type="ORF">HNR30_006311</name>
</gene>
<organism evidence="3 4">
    <name type="scientific">Nonomuraea soli</name>
    <dbReference type="NCBI Taxonomy" id="1032476"/>
    <lineage>
        <taxon>Bacteria</taxon>
        <taxon>Bacillati</taxon>
        <taxon>Actinomycetota</taxon>
        <taxon>Actinomycetes</taxon>
        <taxon>Streptosporangiales</taxon>
        <taxon>Streptosporangiaceae</taxon>
        <taxon>Nonomuraea</taxon>
    </lineage>
</organism>
<dbReference type="Proteomes" id="UP000530928">
    <property type="component" value="Unassembled WGS sequence"/>
</dbReference>
<proteinExistence type="predicted"/>
<dbReference type="RefSeq" id="WP_312894766.1">
    <property type="nucleotide sequence ID" value="NZ_BAABAM010000004.1"/>
</dbReference>
<name>A0A7W0HTB4_9ACTN</name>
<keyword evidence="4" id="KW-1185">Reference proteome</keyword>
<keyword evidence="2" id="KW-0732">Signal</keyword>
<comment type="caution">
    <text evidence="3">The sequence shown here is derived from an EMBL/GenBank/DDBJ whole genome shotgun (WGS) entry which is preliminary data.</text>
</comment>